<evidence type="ECO:0008006" key="4">
    <source>
        <dbReference type="Google" id="ProtNLM"/>
    </source>
</evidence>
<evidence type="ECO:0000313" key="2">
    <source>
        <dbReference type="EMBL" id="GCC32769.1"/>
    </source>
</evidence>
<protein>
    <recommendedName>
        <fullName evidence="4">Secreted protein</fullName>
    </recommendedName>
</protein>
<keyword evidence="3" id="KW-1185">Reference proteome</keyword>
<evidence type="ECO:0000313" key="3">
    <source>
        <dbReference type="Proteomes" id="UP000287033"/>
    </source>
</evidence>
<comment type="caution">
    <text evidence="2">The sequence shown here is derived from an EMBL/GenBank/DDBJ whole genome shotgun (WGS) entry which is preliminary data.</text>
</comment>
<evidence type="ECO:0000256" key="1">
    <source>
        <dbReference type="SAM" id="SignalP"/>
    </source>
</evidence>
<feature type="chain" id="PRO_5019179933" description="Secreted protein" evidence="1">
    <location>
        <begin position="21"/>
        <end position="73"/>
    </location>
</feature>
<accession>A0A401SQT2</accession>
<dbReference type="AlphaFoldDB" id="A0A401SQT2"/>
<feature type="signal peptide" evidence="1">
    <location>
        <begin position="1"/>
        <end position="20"/>
    </location>
</feature>
<sequence>MESPLLTLLLVYLNCDAINSHYTGSSQEKLWVTCLICSFTDDLQQEDTAQKQDAFPVYLALSQQVRRLQKAYN</sequence>
<name>A0A401SQT2_CHIPU</name>
<dbReference type="Proteomes" id="UP000287033">
    <property type="component" value="Unassembled WGS sequence"/>
</dbReference>
<dbReference type="EMBL" id="BEZZ01000460">
    <property type="protein sequence ID" value="GCC32769.1"/>
    <property type="molecule type" value="Genomic_DNA"/>
</dbReference>
<proteinExistence type="predicted"/>
<reference evidence="2 3" key="1">
    <citation type="journal article" date="2018" name="Nat. Ecol. Evol.">
        <title>Shark genomes provide insights into elasmobranch evolution and the origin of vertebrates.</title>
        <authorList>
            <person name="Hara Y"/>
            <person name="Yamaguchi K"/>
            <person name="Onimaru K"/>
            <person name="Kadota M"/>
            <person name="Koyanagi M"/>
            <person name="Keeley SD"/>
            <person name="Tatsumi K"/>
            <person name="Tanaka K"/>
            <person name="Motone F"/>
            <person name="Kageyama Y"/>
            <person name="Nozu R"/>
            <person name="Adachi N"/>
            <person name="Nishimura O"/>
            <person name="Nakagawa R"/>
            <person name="Tanegashima C"/>
            <person name="Kiyatake I"/>
            <person name="Matsumoto R"/>
            <person name="Murakumo K"/>
            <person name="Nishida K"/>
            <person name="Terakita A"/>
            <person name="Kuratani S"/>
            <person name="Sato K"/>
            <person name="Hyodo S Kuraku.S."/>
        </authorList>
    </citation>
    <scope>NUCLEOTIDE SEQUENCE [LARGE SCALE GENOMIC DNA]</scope>
</reference>
<organism evidence="2 3">
    <name type="scientific">Chiloscyllium punctatum</name>
    <name type="common">Brownbanded bambooshark</name>
    <name type="synonym">Hemiscyllium punctatum</name>
    <dbReference type="NCBI Taxonomy" id="137246"/>
    <lineage>
        <taxon>Eukaryota</taxon>
        <taxon>Metazoa</taxon>
        <taxon>Chordata</taxon>
        <taxon>Craniata</taxon>
        <taxon>Vertebrata</taxon>
        <taxon>Chondrichthyes</taxon>
        <taxon>Elasmobranchii</taxon>
        <taxon>Galeomorphii</taxon>
        <taxon>Galeoidea</taxon>
        <taxon>Orectolobiformes</taxon>
        <taxon>Hemiscylliidae</taxon>
        <taxon>Chiloscyllium</taxon>
    </lineage>
</organism>
<gene>
    <name evidence="2" type="ORF">chiPu_0011233</name>
</gene>
<keyword evidence="1" id="KW-0732">Signal</keyword>